<comment type="caution">
    <text evidence="2">The sequence shown here is derived from an EMBL/GenBank/DDBJ whole genome shotgun (WGS) entry which is preliminary data.</text>
</comment>
<dbReference type="EMBL" id="LFEJ01000003">
    <property type="protein sequence ID" value="KMV36298.1"/>
    <property type="molecule type" value="Genomic_DNA"/>
</dbReference>
<dbReference type="OrthoDB" id="8776491at2"/>
<reference evidence="2 3" key="1">
    <citation type="submission" date="2015-06" db="EMBL/GenBank/DDBJ databases">
        <title>Genome sequencing of Cronobacter sp. strain DJ34 isolated from petroleum contaminated sludge of Duliajan Oil Fields, Assam, India.</title>
        <authorList>
            <person name="Pal S."/>
            <person name="Banerjee T.D."/>
            <person name="Roy A."/>
            <person name="Sar P."/>
            <person name="Kazy S.K."/>
        </authorList>
    </citation>
    <scope>NUCLEOTIDE SEQUENCE [LARGE SCALE GENOMIC DNA]</scope>
    <source>
        <strain evidence="2 3">DJ34</strain>
    </source>
</reference>
<dbReference type="AlphaFoldDB" id="A0A0J8VS28"/>
<dbReference type="Gene3D" id="3.10.180.10">
    <property type="entry name" value="2,3-Dihydroxybiphenyl 1,2-Dioxygenase, domain 1"/>
    <property type="match status" value="1"/>
</dbReference>
<dbReference type="InterPro" id="IPR029068">
    <property type="entry name" value="Glyas_Bleomycin-R_OHBP_Dase"/>
</dbReference>
<evidence type="ECO:0000313" key="3">
    <source>
        <dbReference type="Proteomes" id="UP000037315"/>
    </source>
</evidence>
<feature type="domain" description="VOC" evidence="1">
    <location>
        <begin position="4"/>
        <end position="120"/>
    </location>
</feature>
<dbReference type="PATRIC" id="fig|1656095.3.peg.277"/>
<dbReference type="InterPro" id="IPR037523">
    <property type="entry name" value="VOC_core"/>
</dbReference>
<dbReference type="CDD" id="cd07247">
    <property type="entry name" value="SgaA_N_like"/>
    <property type="match status" value="1"/>
</dbReference>
<accession>A0A0J8VS28</accession>
<protein>
    <submittedName>
        <fullName evidence="2">Glyoxalase</fullName>
    </submittedName>
</protein>
<dbReference type="PANTHER" id="PTHR33993">
    <property type="entry name" value="GLYOXALASE-RELATED"/>
    <property type="match status" value="1"/>
</dbReference>
<name>A0A0J8VS28_9ENTR</name>
<dbReference type="PANTHER" id="PTHR33993:SF2">
    <property type="entry name" value="VOC DOMAIN-CONTAINING PROTEIN"/>
    <property type="match status" value="1"/>
</dbReference>
<evidence type="ECO:0000313" key="2">
    <source>
        <dbReference type="EMBL" id="KMV36298.1"/>
    </source>
</evidence>
<dbReference type="SUPFAM" id="SSF54593">
    <property type="entry name" value="Glyoxalase/Bleomycin resistance protein/Dihydroxybiphenyl dioxygenase"/>
    <property type="match status" value="1"/>
</dbReference>
<dbReference type="Pfam" id="PF00903">
    <property type="entry name" value="Glyoxalase"/>
    <property type="match status" value="1"/>
</dbReference>
<organism evidence="2 3">
    <name type="scientific">Franconibacter pulveris</name>
    <dbReference type="NCBI Taxonomy" id="435910"/>
    <lineage>
        <taxon>Bacteria</taxon>
        <taxon>Pseudomonadati</taxon>
        <taxon>Pseudomonadota</taxon>
        <taxon>Gammaproteobacteria</taxon>
        <taxon>Enterobacterales</taxon>
        <taxon>Enterobacteriaceae</taxon>
        <taxon>Franconibacter</taxon>
    </lineage>
</organism>
<dbReference type="InterPro" id="IPR004360">
    <property type="entry name" value="Glyas_Fos-R_dOase_dom"/>
</dbReference>
<dbReference type="InterPro" id="IPR052164">
    <property type="entry name" value="Anthracycline_SecMetBiosynth"/>
</dbReference>
<gene>
    <name evidence="2" type="ORF">ACH50_02500</name>
</gene>
<evidence type="ECO:0000259" key="1">
    <source>
        <dbReference type="PROSITE" id="PS51819"/>
    </source>
</evidence>
<dbReference type="STRING" id="1121863.GCA_000621185_00644"/>
<sequence>MNNPINWFEIPVEDLNRATAFYEKLFDAAFRCETIAGIDMAVFPHVKPATGGALVKMAGLTPGEQGTVVYLHTPDLQAALEKVQEAGGRCCMPAQALPHNIGTIAMIIDSEGNRVGLHQPA</sequence>
<proteinExistence type="predicted"/>
<dbReference type="PROSITE" id="PS51819">
    <property type="entry name" value="VOC"/>
    <property type="match status" value="1"/>
</dbReference>
<dbReference type="Proteomes" id="UP000037315">
    <property type="component" value="Unassembled WGS sequence"/>
</dbReference>
<keyword evidence="3" id="KW-1185">Reference proteome</keyword>
<dbReference type="RefSeq" id="WP_048887258.1">
    <property type="nucleotide sequence ID" value="NZ_LFEJ01000003.1"/>
</dbReference>